<name>A0AAV4S7S6_9ARAC</name>
<sequence length="88" mass="9959">METIPEPPTPKLPSILVLLNTLENNNLKWTSKEFHVTPQTLKLKKPQVSLHSPIDEIANSSTTWKVALSRSKENAEIYKTDSFTCPLE</sequence>
<reference evidence="1 2" key="1">
    <citation type="submission" date="2021-06" db="EMBL/GenBank/DDBJ databases">
        <title>Caerostris darwini draft genome.</title>
        <authorList>
            <person name="Kono N."/>
            <person name="Arakawa K."/>
        </authorList>
    </citation>
    <scope>NUCLEOTIDE SEQUENCE [LARGE SCALE GENOMIC DNA]</scope>
</reference>
<protein>
    <submittedName>
        <fullName evidence="1">Uncharacterized protein</fullName>
    </submittedName>
</protein>
<evidence type="ECO:0000313" key="2">
    <source>
        <dbReference type="Proteomes" id="UP001054837"/>
    </source>
</evidence>
<organism evidence="1 2">
    <name type="scientific">Caerostris darwini</name>
    <dbReference type="NCBI Taxonomy" id="1538125"/>
    <lineage>
        <taxon>Eukaryota</taxon>
        <taxon>Metazoa</taxon>
        <taxon>Ecdysozoa</taxon>
        <taxon>Arthropoda</taxon>
        <taxon>Chelicerata</taxon>
        <taxon>Arachnida</taxon>
        <taxon>Araneae</taxon>
        <taxon>Araneomorphae</taxon>
        <taxon>Entelegynae</taxon>
        <taxon>Araneoidea</taxon>
        <taxon>Araneidae</taxon>
        <taxon>Caerostris</taxon>
    </lineage>
</organism>
<comment type="caution">
    <text evidence="1">The sequence shown here is derived from an EMBL/GenBank/DDBJ whole genome shotgun (WGS) entry which is preliminary data.</text>
</comment>
<gene>
    <name evidence="1" type="ORF">CDAR_15401</name>
</gene>
<keyword evidence="2" id="KW-1185">Reference proteome</keyword>
<dbReference type="AlphaFoldDB" id="A0AAV4S7S6"/>
<accession>A0AAV4S7S6</accession>
<proteinExistence type="predicted"/>
<dbReference type="Proteomes" id="UP001054837">
    <property type="component" value="Unassembled WGS sequence"/>
</dbReference>
<evidence type="ECO:0000313" key="1">
    <source>
        <dbReference type="EMBL" id="GIY28646.1"/>
    </source>
</evidence>
<dbReference type="EMBL" id="BPLQ01007202">
    <property type="protein sequence ID" value="GIY28646.1"/>
    <property type="molecule type" value="Genomic_DNA"/>
</dbReference>